<evidence type="ECO:0000256" key="1">
    <source>
        <dbReference type="SAM" id="MobiDB-lite"/>
    </source>
</evidence>
<accession>A0A3Q7IZN8</accession>
<evidence type="ECO:0000313" key="4">
    <source>
        <dbReference type="Proteomes" id="UP000004994"/>
    </source>
</evidence>
<dbReference type="EnsemblPlants" id="Solyc09g064695.1.1">
    <property type="protein sequence ID" value="Solyc09g064695.1.1"/>
    <property type="gene ID" value="Solyc09g064695.1"/>
</dbReference>
<name>A0A3Q7IZN8_SOLLC</name>
<feature type="domain" description="Reverse transcriptase Ty1/copia-type" evidence="2">
    <location>
        <begin position="114"/>
        <end position="175"/>
    </location>
</feature>
<dbReference type="Proteomes" id="UP000004994">
    <property type="component" value="Chromosome 9"/>
</dbReference>
<dbReference type="SUPFAM" id="SSF56672">
    <property type="entry name" value="DNA/RNA polymerases"/>
    <property type="match status" value="1"/>
</dbReference>
<dbReference type="STRING" id="4081.A0A3Q7IZN8"/>
<evidence type="ECO:0000259" key="2">
    <source>
        <dbReference type="Pfam" id="PF07727"/>
    </source>
</evidence>
<reference evidence="3" key="1">
    <citation type="journal article" date="2012" name="Nature">
        <title>The tomato genome sequence provides insights into fleshy fruit evolution.</title>
        <authorList>
            <consortium name="Tomato Genome Consortium"/>
        </authorList>
    </citation>
    <scope>NUCLEOTIDE SEQUENCE [LARGE SCALE GENOMIC DNA]</scope>
    <source>
        <strain evidence="3">cv. Heinz 1706</strain>
    </source>
</reference>
<dbReference type="InParanoid" id="A0A3Q7IZN8"/>
<dbReference type="CDD" id="cd09272">
    <property type="entry name" value="RNase_HI_RT_Ty1"/>
    <property type="match status" value="1"/>
</dbReference>
<protein>
    <recommendedName>
        <fullName evidence="2">Reverse transcriptase Ty1/copia-type domain-containing protein</fullName>
    </recommendedName>
</protein>
<reference evidence="3" key="2">
    <citation type="submission" date="2019-01" db="UniProtKB">
        <authorList>
            <consortium name="EnsemblPlants"/>
        </authorList>
    </citation>
    <scope>IDENTIFICATION</scope>
    <source>
        <strain evidence="3">cv. Heinz 1706</strain>
    </source>
</reference>
<evidence type="ECO:0000313" key="3">
    <source>
        <dbReference type="EnsemblPlants" id="Solyc09g064695.1.1"/>
    </source>
</evidence>
<feature type="region of interest" description="Disordered" evidence="1">
    <location>
        <begin position="1"/>
        <end position="48"/>
    </location>
</feature>
<dbReference type="InterPro" id="IPR013103">
    <property type="entry name" value="RVT_2"/>
</dbReference>
<dbReference type="Pfam" id="PF07727">
    <property type="entry name" value="RVT_2"/>
    <property type="match status" value="1"/>
</dbReference>
<organism evidence="3">
    <name type="scientific">Solanum lycopersicum</name>
    <name type="common">Tomato</name>
    <name type="synonym">Lycopersicon esculentum</name>
    <dbReference type="NCBI Taxonomy" id="4081"/>
    <lineage>
        <taxon>Eukaryota</taxon>
        <taxon>Viridiplantae</taxon>
        <taxon>Streptophyta</taxon>
        <taxon>Embryophyta</taxon>
        <taxon>Tracheophyta</taxon>
        <taxon>Spermatophyta</taxon>
        <taxon>Magnoliopsida</taxon>
        <taxon>eudicotyledons</taxon>
        <taxon>Gunneridae</taxon>
        <taxon>Pentapetalae</taxon>
        <taxon>asterids</taxon>
        <taxon>lamiids</taxon>
        <taxon>Solanales</taxon>
        <taxon>Solanaceae</taxon>
        <taxon>Solanoideae</taxon>
        <taxon>Solaneae</taxon>
        <taxon>Solanum</taxon>
        <taxon>Solanum subgen. Lycopersicon</taxon>
    </lineage>
</organism>
<keyword evidence="4" id="KW-1185">Reference proteome</keyword>
<dbReference type="PANTHER" id="PTHR11439">
    <property type="entry name" value="GAG-POL-RELATED RETROTRANSPOSON"/>
    <property type="match status" value="1"/>
</dbReference>
<feature type="region of interest" description="Disordered" evidence="1">
    <location>
        <begin position="67"/>
        <end position="97"/>
    </location>
</feature>
<dbReference type="AlphaFoldDB" id="A0A3Q7IZN8"/>
<feature type="compositionally biased region" description="Gly residues" evidence="1">
    <location>
        <begin position="12"/>
        <end position="26"/>
    </location>
</feature>
<dbReference type="Gramene" id="Solyc09g064695.1.1">
    <property type="protein sequence ID" value="Solyc09g064695.1.1"/>
    <property type="gene ID" value="Solyc09g064695.1"/>
</dbReference>
<proteinExistence type="predicted"/>
<dbReference type="InterPro" id="IPR043502">
    <property type="entry name" value="DNA/RNA_pol_sf"/>
</dbReference>
<sequence length="418" mass="46914">MRNGTGTSQFNGYGGQSSGNNGGYGRGYQAANNISNDHCDHPNAVSNNQVENNNMQKKAENETIEAEIDNSESADTSIVHEDSQSNETENSSEDQMFRPSTIEEVAENTHVVPSHVKACLHKQFKLKDLGELKFFLGIEVLRSSGGIILNQRKYILELIVEAGLTGAKPASTPMESNLRLTSVEHDQANGYVNGDVLHDITSYQRLVGKLLYATITRPDISYAVQTLSQFMQSPKKSHMEAATRVIRYLKGSVGQGVWLHSEPTNIITCWCDSDWASYPNTRRSITRYVIKFGESLVSWKSKKQQTVSRSSAEAEYRSMASAVSEITWLLGLFKELGVNSVLGGIPNEYQTELNIERLVPQLQELTEGNTSLRYNYEFSDSYLLEYMDFLDKNLNDVPICVDRSYISFKNEKRILQKN</sequence>
<dbReference type="PANTHER" id="PTHR11439:SF457">
    <property type="entry name" value="GAG-PRE-INTEGRASE DOMAIN-CONTAINING PROTEIN"/>
    <property type="match status" value="1"/>
</dbReference>